<feature type="compositionally biased region" description="Polar residues" evidence="10">
    <location>
        <begin position="531"/>
        <end position="562"/>
    </location>
</feature>
<feature type="compositionally biased region" description="Polar residues" evidence="10">
    <location>
        <begin position="185"/>
        <end position="204"/>
    </location>
</feature>
<dbReference type="EMBL" id="MU069961">
    <property type="protein sequence ID" value="KAF5831266.1"/>
    <property type="molecule type" value="Genomic_DNA"/>
</dbReference>
<feature type="region of interest" description="Disordered" evidence="10">
    <location>
        <begin position="605"/>
        <end position="627"/>
    </location>
</feature>
<keyword evidence="3" id="KW-0949">S-adenosyl-L-methionine</keyword>
<evidence type="ECO:0000259" key="11">
    <source>
        <dbReference type="Pfam" id="PF08608"/>
    </source>
</evidence>
<dbReference type="InterPro" id="IPR029039">
    <property type="entry name" value="Flavoprotein-like_sf"/>
</dbReference>
<feature type="region of interest" description="Disordered" evidence="10">
    <location>
        <begin position="1"/>
        <end position="54"/>
    </location>
</feature>
<evidence type="ECO:0000256" key="3">
    <source>
        <dbReference type="ARBA" id="ARBA00022691"/>
    </source>
</evidence>
<dbReference type="Gene3D" id="3.20.20.70">
    <property type="entry name" value="Aldolase class I"/>
    <property type="match status" value="2"/>
</dbReference>
<feature type="compositionally biased region" description="Low complexity" evidence="10">
    <location>
        <begin position="129"/>
        <end position="143"/>
    </location>
</feature>
<proteinExistence type="predicted"/>
<keyword evidence="6" id="KW-0408">Iron</keyword>
<accession>A0ABQ7G9J5</accession>
<keyword evidence="2" id="KW-0004">4Fe-4S</keyword>
<comment type="caution">
    <text evidence="12">The sequence shown here is derived from an EMBL/GenBank/DDBJ whole genome shotgun (WGS) entry which is preliminary data.</text>
</comment>
<dbReference type="InterPro" id="IPR034556">
    <property type="entry name" value="tRNA_wybutosine-synthase"/>
</dbReference>
<dbReference type="InterPro" id="IPR058240">
    <property type="entry name" value="rSAM_sf"/>
</dbReference>
<evidence type="ECO:0000256" key="1">
    <source>
        <dbReference type="ARBA" id="ARBA00001966"/>
    </source>
</evidence>
<feature type="region of interest" description="Disordered" evidence="10">
    <location>
        <begin position="121"/>
        <end position="228"/>
    </location>
</feature>
<feature type="compositionally biased region" description="Low complexity" evidence="10">
    <location>
        <begin position="212"/>
        <end position="223"/>
    </location>
</feature>
<comment type="catalytic activity">
    <reaction evidence="9">
        <text>N(1)-methylguanosine(37) in tRNA(Phe) + pyruvate + S-adenosyl-L-methionine = 4-demethylwyosine(37) in tRNA(Phe) + 5'-deoxyadenosine + L-methionine + CO2 + H2O</text>
        <dbReference type="Rhea" id="RHEA:36347"/>
        <dbReference type="Rhea" id="RHEA-COMP:10164"/>
        <dbReference type="Rhea" id="RHEA-COMP:10165"/>
        <dbReference type="ChEBI" id="CHEBI:15361"/>
        <dbReference type="ChEBI" id="CHEBI:15377"/>
        <dbReference type="ChEBI" id="CHEBI:16526"/>
        <dbReference type="ChEBI" id="CHEBI:17319"/>
        <dbReference type="ChEBI" id="CHEBI:57844"/>
        <dbReference type="ChEBI" id="CHEBI:59789"/>
        <dbReference type="ChEBI" id="CHEBI:64315"/>
        <dbReference type="ChEBI" id="CHEBI:73542"/>
        <dbReference type="EC" id="4.1.3.44"/>
    </reaction>
</comment>
<evidence type="ECO:0000313" key="12">
    <source>
        <dbReference type="EMBL" id="KAF5831266.1"/>
    </source>
</evidence>
<evidence type="ECO:0000256" key="5">
    <source>
        <dbReference type="ARBA" id="ARBA00022723"/>
    </source>
</evidence>
<feature type="domain" description="tRNA wybutosine-synthesis" evidence="11">
    <location>
        <begin position="395"/>
        <end position="459"/>
    </location>
</feature>
<gene>
    <name evidence="12" type="ORF">DUNSADRAFT_13350</name>
</gene>
<feature type="region of interest" description="Disordered" evidence="10">
    <location>
        <begin position="518"/>
        <end position="563"/>
    </location>
</feature>
<dbReference type="Gene3D" id="3.40.50.360">
    <property type="match status" value="1"/>
</dbReference>
<dbReference type="PANTHER" id="PTHR13930">
    <property type="entry name" value="S-ADENOSYL-L-METHIONINE-DEPENDENT TRNA 4-DEMETHYLWYOSINE SYNTHASE"/>
    <property type="match status" value="1"/>
</dbReference>
<name>A0ABQ7G9J5_DUNSA</name>
<evidence type="ECO:0000313" key="13">
    <source>
        <dbReference type="Proteomes" id="UP000815325"/>
    </source>
</evidence>
<dbReference type="SUPFAM" id="SSF102114">
    <property type="entry name" value="Radical SAM enzymes"/>
    <property type="match status" value="1"/>
</dbReference>
<dbReference type="Pfam" id="PF08608">
    <property type="entry name" value="Wyosine_form"/>
    <property type="match status" value="1"/>
</dbReference>
<keyword evidence="7" id="KW-0411">Iron-sulfur</keyword>
<protein>
    <recommendedName>
        <fullName evidence="11">tRNA wybutosine-synthesis domain-containing protein</fullName>
    </recommendedName>
</protein>
<dbReference type="InterPro" id="IPR013917">
    <property type="entry name" value="tRNA_wybutosine-synth"/>
</dbReference>
<feature type="compositionally biased region" description="Low complexity" evidence="10">
    <location>
        <begin position="33"/>
        <end position="50"/>
    </location>
</feature>
<evidence type="ECO:0000256" key="9">
    <source>
        <dbReference type="ARBA" id="ARBA00049466"/>
    </source>
</evidence>
<evidence type="ECO:0000256" key="6">
    <source>
        <dbReference type="ARBA" id="ARBA00023004"/>
    </source>
</evidence>
<dbReference type="PANTHER" id="PTHR13930:SF0">
    <property type="entry name" value="S-ADENOSYL-L-METHIONINE-DEPENDENT TRNA 4-DEMETHYLWYOSINE SYNTHASE TYW1-RELATED"/>
    <property type="match status" value="1"/>
</dbReference>
<feature type="compositionally biased region" description="Acidic residues" evidence="10">
    <location>
        <begin position="144"/>
        <end position="165"/>
    </location>
</feature>
<dbReference type="InterPro" id="IPR007197">
    <property type="entry name" value="rSAM"/>
</dbReference>
<dbReference type="InterPro" id="IPR013785">
    <property type="entry name" value="Aldolase_TIM"/>
</dbReference>
<keyword evidence="4" id="KW-0819">tRNA processing</keyword>
<reference evidence="12" key="1">
    <citation type="submission" date="2017-08" db="EMBL/GenBank/DDBJ databases">
        <authorList>
            <person name="Polle J.E."/>
            <person name="Barry K."/>
            <person name="Cushman J."/>
            <person name="Schmutz J."/>
            <person name="Tran D."/>
            <person name="Hathwaick L.T."/>
            <person name="Yim W.C."/>
            <person name="Jenkins J."/>
            <person name="Mckie-Krisberg Z.M."/>
            <person name="Prochnik S."/>
            <person name="Lindquist E."/>
            <person name="Dockter R.B."/>
            <person name="Adam C."/>
            <person name="Molina H."/>
            <person name="Bunkerborg J."/>
            <person name="Jin E."/>
            <person name="Buchheim M."/>
            <person name="Magnuson J."/>
        </authorList>
    </citation>
    <scope>NUCLEOTIDE SEQUENCE</scope>
    <source>
        <strain evidence="12">CCAP 19/18</strain>
    </source>
</reference>
<keyword evidence="5" id="KW-0479">Metal-binding</keyword>
<evidence type="ECO:0000256" key="7">
    <source>
        <dbReference type="ARBA" id="ARBA00023014"/>
    </source>
</evidence>
<evidence type="ECO:0000256" key="8">
    <source>
        <dbReference type="ARBA" id="ARBA00023239"/>
    </source>
</evidence>
<comment type="cofactor">
    <cofactor evidence="1">
        <name>[4Fe-4S] cluster</name>
        <dbReference type="ChEBI" id="CHEBI:49883"/>
    </cofactor>
</comment>
<evidence type="ECO:0000256" key="10">
    <source>
        <dbReference type="SAM" id="MobiDB-lite"/>
    </source>
</evidence>
<keyword evidence="8" id="KW-0456">Lyase</keyword>
<dbReference type="CDD" id="cd01335">
    <property type="entry name" value="Radical_SAM"/>
    <property type="match status" value="1"/>
</dbReference>
<dbReference type="SFLD" id="SFLDS00029">
    <property type="entry name" value="Radical_SAM"/>
    <property type="match status" value="1"/>
</dbReference>
<organism evidence="12 13">
    <name type="scientific">Dunaliella salina</name>
    <name type="common">Green alga</name>
    <name type="synonym">Protococcus salinus</name>
    <dbReference type="NCBI Taxonomy" id="3046"/>
    <lineage>
        <taxon>Eukaryota</taxon>
        <taxon>Viridiplantae</taxon>
        <taxon>Chlorophyta</taxon>
        <taxon>core chlorophytes</taxon>
        <taxon>Chlorophyceae</taxon>
        <taxon>CS clade</taxon>
        <taxon>Chlamydomonadales</taxon>
        <taxon>Dunaliellaceae</taxon>
        <taxon>Dunaliella</taxon>
    </lineage>
</organism>
<dbReference type="SUPFAM" id="SSF52218">
    <property type="entry name" value="Flavoproteins"/>
    <property type="match status" value="1"/>
</dbReference>
<evidence type="ECO:0000256" key="4">
    <source>
        <dbReference type="ARBA" id="ARBA00022694"/>
    </source>
</evidence>
<evidence type="ECO:0000256" key="2">
    <source>
        <dbReference type="ARBA" id="ARBA00022485"/>
    </source>
</evidence>
<sequence>MAACDHEALLSPPTSSSNSVNNAHGSSNKREVGSSSSSGGQHQHQQQLQQGEGGGLAPGTAVLVVLGNFNACALRLDAALSALGAPRLGRVALGDEDNGSMDTAFKAWTSARITKLLKSLHGEEGRPKGQQQQQQQGAASSSQGDEEGDDAEAEDEEEEMSEGGGEDAGSGGEVDMEDLAGSTGPAASNSSLPQSHGSGAGQRNQNRRKSRPPGAAAAPAGLGNQQQPTGGCYKHSFYGIASHRCMEATPSLACANKCVFCWRHHTNPVGRSWRWAMDPADEIVGRAVLLHRGMVREYAGAPGVSAERVAEGMDIRHCALSLLRPVTQLYVSVDAATPETLKAVDRPLFADYWERFTECLRLLKDKRQRTVYRLTLVKNKNMNDVAAYAQLLDLGRPDFIEIKGVTYCGDSPASDLTMEKNVPWHHEVVEFSQALCDARNGEYALACEHAHSCCVVLARPDRFLRDGHWHTWIDYHKFHELATSGKPFTSEDYMLPTPSWAVFGAAEAGFDPAEMRWKRTKGKGKAHQPSDHNTNGADDLVTTNANITPTTGNDSNSISNGNPLHAAGPGAAAAAALAVRAAAAAAIEERAARAKAARLAATASQAAHASSPRQQAMPAPTVDPVSSRKITRTSCMMEPHELHVHERRVHLVEIKFCGDTRPERQLNMAKQRHAGLCKLINAKAVTIHPILLGVVGTTYTEHNLKQFKL</sequence>
<dbReference type="Proteomes" id="UP000815325">
    <property type="component" value="Unassembled WGS sequence"/>
</dbReference>
<keyword evidence="13" id="KW-1185">Reference proteome</keyword>